<dbReference type="Proteomes" id="UP000032049">
    <property type="component" value="Unassembled WGS sequence"/>
</dbReference>
<dbReference type="OrthoDB" id="938855at2"/>
<reference evidence="1 2" key="1">
    <citation type="submission" date="2015-01" db="EMBL/GenBank/DDBJ databases">
        <title>Draft genome sequence of Pedobacter sp. NL19 isolated from sludge of an effluent treatment pond in an abandoned uranium mine.</title>
        <authorList>
            <person name="Santos T."/>
            <person name="Caetano T."/>
            <person name="Covas C."/>
            <person name="Cruz A."/>
            <person name="Mendo S."/>
        </authorList>
    </citation>
    <scope>NUCLEOTIDE SEQUENCE [LARGE SCALE GENOMIC DNA]</scope>
    <source>
        <strain evidence="1 2">NL19</strain>
    </source>
</reference>
<dbReference type="EMBL" id="JXRA01000025">
    <property type="protein sequence ID" value="KIO78035.1"/>
    <property type="molecule type" value="Genomic_DNA"/>
</dbReference>
<gene>
    <name evidence="1" type="ORF">TH53_06315</name>
</gene>
<protein>
    <submittedName>
        <fullName evidence="1">Contig25, whole genome shotgun sequence</fullName>
    </submittedName>
</protein>
<name>A0A0D0GPC2_9SPHI</name>
<dbReference type="STRING" id="1503925.TH53_06315"/>
<dbReference type="Gene3D" id="3.40.50.150">
    <property type="entry name" value="Vaccinia Virus protein VP39"/>
    <property type="match status" value="1"/>
</dbReference>
<dbReference type="RefSeq" id="WP_041879693.1">
    <property type="nucleotide sequence ID" value="NZ_CP157278.1"/>
</dbReference>
<keyword evidence="2" id="KW-1185">Reference proteome</keyword>
<evidence type="ECO:0000313" key="2">
    <source>
        <dbReference type="Proteomes" id="UP000032049"/>
    </source>
</evidence>
<accession>A0A0D0GPC2</accession>
<dbReference type="SUPFAM" id="SSF53335">
    <property type="entry name" value="S-adenosyl-L-methionine-dependent methyltransferases"/>
    <property type="match status" value="1"/>
</dbReference>
<dbReference type="AlphaFoldDB" id="A0A0D0GPC2"/>
<proteinExistence type="predicted"/>
<comment type="caution">
    <text evidence="1">The sequence shown here is derived from an EMBL/GenBank/DDBJ whole genome shotgun (WGS) entry which is preliminary data.</text>
</comment>
<organism evidence="1 2">
    <name type="scientific">Pedobacter lusitanus</name>
    <dbReference type="NCBI Taxonomy" id="1503925"/>
    <lineage>
        <taxon>Bacteria</taxon>
        <taxon>Pseudomonadati</taxon>
        <taxon>Bacteroidota</taxon>
        <taxon>Sphingobacteriia</taxon>
        <taxon>Sphingobacteriales</taxon>
        <taxon>Sphingobacteriaceae</taxon>
        <taxon>Pedobacter</taxon>
    </lineage>
</organism>
<evidence type="ECO:0000313" key="1">
    <source>
        <dbReference type="EMBL" id="KIO78035.1"/>
    </source>
</evidence>
<dbReference type="InterPro" id="IPR029063">
    <property type="entry name" value="SAM-dependent_MTases_sf"/>
</dbReference>
<sequence>MDNNISKLTLLNPGKLRTLLSLGFKGYLAENGWFKARETKSSVDQHGNPIPWVTYSFIDFIKDRISNQHDIFEFGCGNSTLFYAKNARSVTAVEHDKAWYERNANIKIPNVKMIYCELVRGGAYSKSAVTTNKKFNIIIVDGRDRVNCCKESVNSLTEDGVIVLDNSERPDYAEAFTFLKEKGFKHLPFSGMSPGVTTSNCTSVFYKSNNCLGI</sequence>